<dbReference type="EMBL" id="CAUYUJ010002237">
    <property type="protein sequence ID" value="CAK0799888.1"/>
    <property type="molecule type" value="Genomic_DNA"/>
</dbReference>
<dbReference type="Proteomes" id="UP001189429">
    <property type="component" value="Unassembled WGS sequence"/>
</dbReference>
<evidence type="ECO:0000313" key="3">
    <source>
        <dbReference type="Proteomes" id="UP001189429"/>
    </source>
</evidence>
<name>A0ABN9Q2J0_9DINO</name>
<feature type="compositionally biased region" description="Low complexity" evidence="1">
    <location>
        <begin position="184"/>
        <end position="200"/>
    </location>
</feature>
<feature type="compositionally biased region" description="Polar residues" evidence="1">
    <location>
        <begin position="157"/>
        <end position="167"/>
    </location>
</feature>
<organism evidence="2 3">
    <name type="scientific">Prorocentrum cordatum</name>
    <dbReference type="NCBI Taxonomy" id="2364126"/>
    <lineage>
        <taxon>Eukaryota</taxon>
        <taxon>Sar</taxon>
        <taxon>Alveolata</taxon>
        <taxon>Dinophyceae</taxon>
        <taxon>Prorocentrales</taxon>
        <taxon>Prorocentraceae</taxon>
        <taxon>Prorocentrum</taxon>
    </lineage>
</organism>
<feature type="compositionally biased region" description="Basic and acidic residues" evidence="1">
    <location>
        <begin position="139"/>
        <end position="156"/>
    </location>
</feature>
<accession>A0ABN9Q2J0</accession>
<keyword evidence="3" id="KW-1185">Reference proteome</keyword>
<protein>
    <submittedName>
        <fullName evidence="2">Uncharacterized protein</fullName>
    </submittedName>
</protein>
<reference evidence="2" key="1">
    <citation type="submission" date="2023-10" db="EMBL/GenBank/DDBJ databases">
        <authorList>
            <person name="Chen Y."/>
            <person name="Shah S."/>
            <person name="Dougan E. K."/>
            <person name="Thang M."/>
            <person name="Chan C."/>
        </authorList>
    </citation>
    <scope>NUCLEOTIDE SEQUENCE [LARGE SCALE GENOMIC DNA]</scope>
</reference>
<proteinExistence type="predicted"/>
<gene>
    <name evidence="2" type="ORF">PCOR1329_LOCUS8209</name>
</gene>
<feature type="compositionally biased region" description="Polar residues" evidence="1">
    <location>
        <begin position="1"/>
        <end position="14"/>
    </location>
</feature>
<comment type="caution">
    <text evidence="2">The sequence shown here is derived from an EMBL/GenBank/DDBJ whole genome shotgun (WGS) entry which is preliminary data.</text>
</comment>
<feature type="compositionally biased region" description="Polar residues" evidence="1">
    <location>
        <begin position="43"/>
        <end position="83"/>
    </location>
</feature>
<sequence length="200" mass="20751">MGCSSSSSPKTFRQSDAWHPDARTAKGGPCGPLGPLGVAPKNSMGSCGSTISTSAGAVPSLRSSQNASVTSSIRSLKTLSTGSRDVRRLPPHLEAQRASAMGHQARPQGADSHDDRSTFRSASQSRKVPVLGPVEDSTMMERRRSKSKDSKRDSKETASPATPSTSARGEDIDTTGGCKPDAFPVAEAPPANARAVAGDF</sequence>
<feature type="region of interest" description="Disordered" evidence="1">
    <location>
        <begin position="1"/>
        <end position="200"/>
    </location>
</feature>
<evidence type="ECO:0000256" key="1">
    <source>
        <dbReference type="SAM" id="MobiDB-lite"/>
    </source>
</evidence>
<evidence type="ECO:0000313" key="2">
    <source>
        <dbReference type="EMBL" id="CAK0799888.1"/>
    </source>
</evidence>